<evidence type="ECO:0000313" key="7">
    <source>
        <dbReference type="EMBL" id="RJF70564.1"/>
    </source>
</evidence>
<feature type="transmembrane region" description="Helical" evidence="6">
    <location>
        <begin position="125"/>
        <end position="145"/>
    </location>
</feature>
<comment type="caution">
    <text evidence="7">The sequence shown here is derived from an EMBL/GenBank/DDBJ whole genome shotgun (WGS) entry which is preliminary data.</text>
</comment>
<keyword evidence="5" id="KW-0862">Zinc</keyword>
<dbReference type="Pfam" id="PF03006">
    <property type="entry name" value="HlyIII"/>
    <property type="match status" value="1"/>
</dbReference>
<dbReference type="RefSeq" id="WP_119857565.1">
    <property type="nucleotide sequence ID" value="NZ_QYYD01000016.1"/>
</dbReference>
<keyword evidence="5" id="KW-0479">Metal-binding</keyword>
<evidence type="ECO:0000256" key="2">
    <source>
        <dbReference type="ARBA" id="ARBA00022692"/>
    </source>
</evidence>
<feature type="transmembrane region" description="Helical" evidence="6">
    <location>
        <begin position="35"/>
        <end position="58"/>
    </location>
</feature>
<name>A0A418V3E8_RHOPL</name>
<feature type="transmembrane region" description="Helical" evidence="6">
    <location>
        <begin position="157"/>
        <end position="173"/>
    </location>
</feature>
<feature type="transmembrane region" description="Helical" evidence="6">
    <location>
        <begin position="212"/>
        <end position="231"/>
    </location>
</feature>
<feature type="transmembrane region" description="Helical" evidence="6">
    <location>
        <begin position="64"/>
        <end position="87"/>
    </location>
</feature>
<dbReference type="GO" id="GO:0046872">
    <property type="term" value="F:metal ion binding"/>
    <property type="evidence" value="ECO:0007669"/>
    <property type="project" value="UniProtKB-KW"/>
</dbReference>
<dbReference type="InterPro" id="IPR004254">
    <property type="entry name" value="AdipoR/HlyIII-related"/>
</dbReference>
<dbReference type="Proteomes" id="UP000285523">
    <property type="component" value="Unassembled WGS sequence"/>
</dbReference>
<evidence type="ECO:0000256" key="5">
    <source>
        <dbReference type="PIRSR" id="PIRSR604254-1"/>
    </source>
</evidence>
<feature type="transmembrane region" description="Helical" evidence="6">
    <location>
        <begin position="179"/>
        <end position="200"/>
    </location>
</feature>
<organism evidence="7 8">
    <name type="scientific">Rhodopseudomonas palustris</name>
    <dbReference type="NCBI Taxonomy" id="1076"/>
    <lineage>
        <taxon>Bacteria</taxon>
        <taxon>Pseudomonadati</taxon>
        <taxon>Pseudomonadota</taxon>
        <taxon>Alphaproteobacteria</taxon>
        <taxon>Hyphomicrobiales</taxon>
        <taxon>Nitrobacteraceae</taxon>
        <taxon>Rhodopseudomonas</taxon>
    </lineage>
</organism>
<feature type="transmembrane region" description="Helical" evidence="6">
    <location>
        <begin position="99"/>
        <end position="119"/>
    </location>
</feature>
<gene>
    <name evidence="7" type="ORF">D4Q52_16000</name>
</gene>
<evidence type="ECO:0000256" key="3">
    <source>
        <dbReference type="ARBA" id="ARBA00022989"/>
    </source>
</evidence>
<keyword evidence="2 6" id="KW-0812">Transmembrane</keyword>
<feature type="binding site" evidence="5">
    <location>
        <position position="211"/>
    </location>
    <ligand>
        <name>Zn(2+)</name>
        <dbReference type="ChEBI" id="CHEBI:29105"/>
    </ligand>
</feature>
<dbReference type="PANTHER" id="PTHR20855:SF3">
    <property type="entry name" value="LD03007P"/>
    <property type="match status" value="1"/>
</dbReference>
<evidence type="ECO:0000256" key="6">
    <source>
        <dbReference type="SAM" id="Phobius"/>
    </source>
</evidence>
<sequence>MTVFRFKQIVSHARIDGKGAVHWNYDRAELIADGVVHVLGLVAGLIAVTALITLTGVFASTPTIVSVSVYAAGLLAMLGLSAAYNLWPVSPRKWILRRFDHSAIYILIAATYTPIITQIPDQNFGLALLAGVWGVAVVGILLKLFKPGKFDKLSVGLYLALGWSGIIAYDQVIEALPTTAMWFLGLGGALYTFGVIFHAWRRLRFQNAIWHAFVLLAAACHYVAVMDLVLAA</sequence>
<dbReference type="OrthoDB" id="9813689at2"/>
<dbReference type="GO" id="GO:0016020">
    <property type="term" value="C:membrane"/>
    <property type="evidence" value="ECO:0007669"/>
    <property type="project" value="UniProtKB-SubCell"/>
</dbReference>
<comment type="subcellular location">
    <subcellularLocation>
        <location evidence="1">Membrane</location>
        <topology evidence="1">Multi-pass membrane protein</topology>
    </subcellularLocation>
</comment>
<keyword evidence="3 6" id="KW-1133">Transmembrane helix</keyword>
<reference evidence="7 8" key="1">
    <citation type="submission" date="2018-09" db="EMBL/GenBank/DDBJ databases">
        <title>Draft genome sequence of Rhodopseudomonas palustris 2.1.18.</title>
        <authorList>
            <person name="Robertson S.L."/>
            <person name="Meyer T.E."/>
            <person name="Kyndt J.A."/>
        </authorList>
    </citation>
    <scope>NUCLEOTIDE SEQUENCE [LARGE SCALE GENOMIC DNA]</scope>
    <source>
        <strain evidence="7 8">2.1.18</strain>
    </source>
</reference>
<evidence type="ECO:0000256" key="1">
    <source>
        <dbReference type="ARBA" id="ARBA00004141"/>
    </source>
</evidence>
<protein>
    <submittedName>
        <fullName evidence="7">Hemolysin III family protein</fullName>
    </submittedName>
</protein>
<dbReference type="PANTHER" id="PTHR20855">
    <property type="entry name" value="ADIPOR/PROGESTIN RECEPTOR-RELATED"/>
    <property type="match status" value="1"/>
</dbReference>
<proteinExistence type="predicted"/>
<evidence type="ECO:0000313" key="8">
    <source>
        <dbReference type="Proteomes" id="UP000285523"/>
    </source>
</evidence>
<keyword evidence="4 6" id="KW-0472">Membrane</keyword>
<evidence type="ECO:0000256" key="4">
    <source>
        <dbReference type="ARBA" id="ARBA00023136"/>
    </source>
</evidence>
<accession>A0A418V3E8</accession>
<dbReference type="EMBL" id="QYYD01000016">
    <property type="protein sequence ID" value="RJF70564.1"/>
    <property type="molecule type" value="Genomic_DNA"/>
</dbReference>
<dbReference type="AlphaFoldDB" id="A0A418V3E8"/>